<dbReference type="OrthoDB" id="689746at2759"/>
<dbReference type="GO" id="GO:0071007">
    <property type="term" value="C:U2-type catalytic step 2 spliceosome"/>
    <property type="evidence" value="ECO:0007669"/>
    <property type="project" value="TreeGrafter"/>
</dbReference>
<keyword evidence="1" id="KW-0677">Repeat</keyword>
<evidence type="ECO:0000313" key="5">
    <source>
        <dbReference type="Proteomes" id="UP000479710"/>
    </source>
</evidence>
<dbReference type="Gene3D" id="1.25.40.10">
    <property type="entry name" value="Tetratricopeptide repeat domain"/>
    <property type="match status" value="1"/>
</dbReference>
<feature type="compositionally biased region" description="Basic and acidic residues" evidence="2">
    <location>
        <begin position="162"/>
        <end position="191"/>
    </location>
</feature>
<feature type="compositionally biased region" description="Low complexity" evidence="2">
    <location>
        <begin position="1"/>
        <end position="17"/>
    </location>
</feature>
<keyword evidence="5" id="KW-1185">Reference proteome</keyword>
<proteinExistence type="predicted"/>
<dbReference type="InterPro" id="IPR011990">
    <property type="entry name" value="TPR-like_helical_dom_sf"/>
</dbReference>
<dbReference type="Proteomes" id="UP000479710">
    <property type="component" value="Unassembled WGS sequence"/>
</dbReference>
<dbReference type="InterPro" id="IPR045075">
    <property type="entry name" value="Syf1-like"/>
</dbReference>
<reference evidence="4 5" key="1">
    <citation type="submission" date="2019-11" db="EMBL/GenBank/DDBJ databases">
        <title>Whole genome sequence of Oryza granulata.</title>
        <authorList>
            <person name="Li W."/>
        </authorList>
    </citation>
    <scope>NUCLEOTIDE SEQUENCE [LARGE SCALE GENOMIC DNA]</scope>
    <source>
        <strain evidence="5">cv. Menghai</strain>
        <tissue evidence="4">Leaf</tissue>
    </source>
</reference>
<dbReference type="GO" id="GO:0000349">
    <property type="term" value="P:generation of catalytic spliceosome for first transesterification step"/>
    <property type="evidence" value="ECO:0007669"/>
    <property type="project" value="TreeGrafter"/>
</dbReference>
<dbReference type="GO" id="GO:0071014">
    <property type="term" value="C:post-mRNA release spliceosomal complex"/>
    <property type="evidence" value="ECO:0007669"/>
    <property type="project" value="TreeGrafter"/>
</dbReference>
<protein>
    <recommendedName>
        <fullName evidence="3">Pre-mRNA-splicing factor Syf1/CRNKL1-like C-terminal HAT-repeats domain-containing protein</fullName>
    </recommendedName>
</protein>
<name>A0A6G1DYS9_9ORYZ</name>
<evidence type="ECO:0000259" key="3">
    <source>
        <dbReference type="Pfam" id="PF23231"/>
    </source>
</evidence>
<dbReference type="EMBL" id="SPHZ02000005">
    <property type="protein sequence ID" value="KAF0916833.1"/>
    <property type="molecule type" value="Genomic_DNA"/>
</dbReference>
<dbReference type="Pfam" id="PF23231">
    <property type="entry name" value="HAT_Syf1_CNRKL1_C"/>
    <property type="match status" value="1"/>
</dbReference>
<dbReference type="PANTHER" id="PTHR11246">
    <property type="entry name" value="PRE-MRNA SPLICING FACTOR"/>
    <property type="match status" value="1"/>
</dbReference>
<dbReference type="GO" id="GO:0000974">
    <property type="term" value="C:Prp19 complex"/>
    <property type="evidence" value="ECO:0007669"/>
    <property type="project" value="TreeGrafter"/>
</dbReference>
<evidence type="ECO:0000313" key="4">
    <source>
        <dbReference type="EMBL" id="KAF0916833.1"/>
    </source>
</evidence>
<feature type="region of interest" description="Disordered" evidence="2">
    <location>
        <begin position="162"/>
        <end position="206"/>
    </location>
</feature>
<evidence type="ECO:0000256" key="2">
    <source>
        <dbReference type="SAM" id="MobiDB-lite"/>
    </source>
</evidence>
<feature type="domain" description="Pre-mRNA-splicing factor Syf1/CRNKL1-like C-terminal HAT-repeats" evidence="3">
    <location>
        <begin position="22"/>
        <end position="186"/>
    </location>
</feature>
<organism evidence="4 5">
    <name type="scientific">Oryza meyeriana var. granulata</name>
    <dbReference type="NCBI Taxonomy" id="110450"/>
    <lineage>
        <taxon>Eukaryota</taxon>
        <taxon>Viridiplantae</taxon>
        <taxon>Streptophyta</taxon>
        <taxon>Embryophyta</taxon>
        <taxon>Tracheophyta</taxon>
        <taxon>Spermatophyta</taxon>
        <taxon>Magnoliopsida</taxon>
        <taxon>Liliopsida</taxon>
        <taxon>Poales</taxon>
        <taxon>Poaceae</taxon>
        <taxon>BOP clade</taxon>
        <taxon>Oryzoideae</taxon>
        <taxon>Oryzeae</taxon>
        <taxon>Oryzinae</taxon>
        <taxon>Oryza</taxon>
        <taxon>Oryza meyeriana</taxon>
    </lineage>
</organism>
<sequence length="327" mass="36424">MPGASRSARGSSSPRPSSRLHPHERKLLFLRHARYEEEFGYATRVMAVYDEAAGSVPASDRMSVYEAYSATAAELAGVPKVRQVYEQAIESGGLQRRDALALCLRLAVLEEGLGEAGRVRAVCVHASGYADHDGDEEISAKWSGFKVRRGDEHTFKDMLQIKRTQKHAEVQAHGQLKDEKRRSADQLDAPHSKRQRANTISSPPSPSVCVVTDEVLRRIASPTKPHHDLFRGHSRTTARITFACKLHAVEENLVVLTASFNHGRHIYYLVYDNIDETLIMIPCLTPRCFVASHTRPDLRRRASGGYDLAVIARALARRGKTQTFSVC</sequence>
<gene>
    <name evidence="4" type="ORF">E2562_014582</name>
</gene>
<dbReference type="AlphaFoldDB" id="A0A6G1DYS9"/>
<comment type="caution">
    <text evidence="4">The sequence shown here is derived from an EMBL/GenBank/DDBJ whole genome shotgun (WGS) entry which is preliminary data.</text>
</comment>
<dbReference type="InterPro" id="IPR055430">
    <property type="entry name" value="HAT_Syf1_CNRKL1_C"/>
</dbReference>
<accession>A0A6G1DYS9</accession>
<evidence type="ECO:0000256" key="1">
    <source>
        <dbReference type="ARBA" id="ARBA00022737"/>
    </source>
</evidence>
<feature type="region of interest" description="Disordered" evidence="2">
    <location>
        <begin position="1"/>
        <end position="23"/>
    </location>
</feature>
<dbReference type="PANTHER" id="PTHR11246:SF5">
    <property type="entry name" value="PRE-MRNA-SPLICING FACTOR SYF1"/>
    <property type="match status" value="1"/>
</dbReference>